<evidence type="ECO:0000313" key="2">
    <source>
        <dbReference type="Proteomes" id="UP001186974"/>
    </source>
</evidence>
<dbReference type="EMBL" id="JAWDJW010012568">
    <property type="protein sequence ID" value="KAK3044002.1"/>
    <property type="molecule type" value="Genomic_DNA"/>
</dbReference>
<reference evidence="1" key="1">
    <citation type="submission" date="2024-09" db="EMBL/GenBank/DDBJ databases">
        <title>Black Yeasts Isolated from many extreme environments.</title>
        <authorList>
            <person name="Coleine C."/>
            <person name="Stajich J.E."/>
            <person name="Selbmann L."/>
        </authorList>
    </citation>
    <scope>NUCLEOTIDE SEQUENCE</scope>
    <source>
        <strain evidence="1">CCFEE 5737</strain>
    </source>
</reference>
<name>A0ACC3CS05_9PEZI</name>
<evidence type="ECO:0000313" key="1">
    <source>
        <dbReference type="EMBL" id="KAK3044002.1"/>
    </source>
</evidence>
<dbReference type="Proteomes" id="UP001186974">
    <property type="component" value="Unassembled WGS sequence"/>
</dbReference>
<keyword evidence="2" id="KW-1185">Reference proteome</keyword>
<accession>A0ACC3CS05</accession>
<protein>
    <submittedName>
        <fullName evidence="1">Uncharacterized protein</fullName>
    </submittedName>
</protein>
<organism evidence="1 2">
    <name type="scientific">Coniosporium uncinatum</name>
    <dbReference type="NCBI Taxonomy" id="93489"/>
    <lineage>
        <taxon>Eukaryota</taxon>
        <taxon>Fungi</taxon>
        <taxon>Dikarya</taxon>
        <taxon>Ascomycota</taxon>
        <taxon>Pezizomycotina</taxon>
        <taxon>Dothideomycetes</taxon>
        <taxon>Dothideomycetes incertae sedis</taxon>
        <taxon>Coniosporium</taxon>
    </lineage>
</organism>
<sequence>PPKKAVPNTISCSPILSESEIPHFETIIAQRKEAQQAREEREAKRFADYAFQAELADGMGAEFIPLPSHLDPQSIDYDPPQQVVGGVVIGAQKHVGAPGKKIEKSAIVGGGKETFIGTVATSDGTKLSAEELKKLSIKDPKDVERFRREMEKMANGRGWRLDVVDTPRGREYRGIVDDEDEAKGATSSPDDDQVEDGLPLDRKAKTTDEKNSETQDAKKDVEVDKEDEEEGSKEEMFKEEL</sequence>
<feature type="non-terminal residue" evidence="1">
    <location>
        <position position="1"/>
    </location>
</feature>
<gene>
    <name evidence="1" type="ORF">LTS18_002438</name>
</gene>
<proteinExistence type="predicted"/>
<comment type="caution">
    <text evidence="1">The sequence shown here is derived from an EMBL/GenBank/DDBJ whole genome shotgun (WGS) entry which is preliminary data.</text>
</comment>